<evidence type="ECO:0000313" key="3">
    <source>
        <dbReference type="Proteomes" id="UP000242180"/>
    </source>
</evidence>
<dbReference type="EMBL" id="MCGN01000001">
    <property type="protein sequence ID" value="ORZ03994.1"/>
    <property type="molecule type" value="Genomic_DNA"/>
</dbReference>
<comment type="caution">
    <text evidence="2">The sequence shown here is derived from an EMBL/GenBank/DDBJ whole genome shotgun (WGS) entry which is preliminary data.</text>
</comment>
<keyword evidence="3" id="KW-1185">Reference proteome</keyword>
<feature type="compositionally biased region" description="Basic and acidic residues" evidence="1">
    <location>
        <begin position="407"/>
        <end position="434"/>
    </location>
</feature>
<feature type="region of interest" description="Disordered" evidence="1">
    <location>
        <begin position="369"/>
        <end position="573"/>
    </location>
</feature>
<dbReference type="OMA" id="PENWNAN"/>
<dbReference type="AlphaFoldDB" id="A0A1X2HWZ7"/>
<feature type="compositionally biased region" description="Low complexity" evidence="1">
    <location>
        <begin position="539"/>
        <end position="556"/>
    </location>
</feature>
<feature type="compositionally biased region" description="Polar residues" evidence="1">
    <location>
        <begin position="309"/>
        <end position="325"/>
    </location>
</feature>
<reference evidence="2 3" key="1">
    <citation type="submission" date="2016-07" db="EMBL/GenBank/DDBJ databases">
        <title>Pervasive Adenine N6-methylation of Active Genes in Fungi.</title>
        <authorList>
            <consortium name="DOE Joint Genome Institute"/>
            <person name="Mondo S.J."/>
            <person name="Dannebaum R.O."/>
            <person name="Kuo R.C."/>
            <person name="Labutti K."/>
            <person name="Haridas S."/>
            <person name="Kuo A."/>
            <person name="Salamov A."/>
            <person name="Ahrendt S.R."/>
            <person name="Lipzen A."/>
            <person name="Sullivan W."/>
            <person name="Andreopoulos W.B."/>
            <person name="Clum A."/>
            <person name="Lindquist E."/>
            <person name="Daum C."/>
            <person name="Ramamoorthy G.K."/>
            <person name="Gryganskyi A."/>
            <person name="Culley D."/>
            <person name="Magnuson J.K."/>
            <person name="James T.Y."/>
            <person name="O'Malley M.A."/>
            <person name="Stajich J.E."/>
            <person name="Spatafora J.W."/>
            <person name="Visel A."/>
            <person name="Grigoriev I.V."/>
        </authorList>
    </citation>
    <scope>NUCLEOTIDE SEQUENCE [LARGE SCALE GENOMIC DNA]</scope>
    <source>
        <strain evidence="2 3">NRRL 2496</strain>
    </source>
</reference>
<feature type="compositionally biased region" description="Basic residues" evidence="1">
    <location>
        <begin position="484"/>
        <end position="501"/>
    </location>
</feature>
<dbReference type="Proteomes" id="UP000242180">
    <property type="component" value="Unassembled WGS sequence"/>
</dbReference>
<feature type="region of interest" description="Disordered" evidence="1">
    <location>
        <begin position="309"/>
        <end position="332"/>
    </location>
</feature>
<feature type="compositionally biased region" description="Low complexity" evidence="1">
    <location>
        <begin position="369"/>
        <end position="391"/>
    </location>
</feature>
<proteinExistence type="predicted"/>
<evidence type="ECO:0000256" key="1">
    <source>
        <dbReference type="SAM" id="MobiDB-lite"/>
    </source>
</evidence>
<name>A0A1X2HWZ7_SYNRA</name>
<protein>
    <submittedName>
        <fullName evidence="2">Uncharacterized protein</fullName>
    </submittedName>
</protein>
<dbReference type="STRING" id="13706.A0A1X2HWZ7"/>
<sequence>MGAAAAAAAAGAAGAASGASSQSQSRNHSEILKQELLNDRRVILQHEQELQQLREERAQRHQQRRPSQTPDTGDSNRNLDRSHSPRRNSSSTGKRNKKNKQKKPNRPARKRSGLPAHLHLIHERIETIKRETADAWAITAKLDEGQSITDEERALVDKRDINGKILEELESLYASLTTPEMMRKAVEAEEPPRPAKIPVANRLRQDETVSLLHFFYMVRLVQQGFFHFITSTYPALDALALVRLADRMVGAALRCTKSADDEVTVRQANEAITLARKLHSGAPEPIEHGSSTTFRQLHDLIRKLVDQAVSQPHDQEASSTNQGQWSLAPPGASPAFPPPPVWLVVPYNSMMDPRMLDPSLTTTLDVAAAAPHSSTAPSSTTSFPPTTESEPNNVPDATSPAPGTPQEAKRESPKPVGSRPEELEAATDKDHSGDADVEESESAPADNVSEGAVDTADGSDGTTSVTEHASDYSRNASDDDHWRNRSQRQRPPRSRGGRGRGGRGGGGSSAPGSTSSRGSRGGSSGSGGYRGAGAGGGRRSYFSGDRGSGTRSAGGSSNTGGGSGGGGEGWGSR</sequence>
<feature type="compositionally biased region" description="Gly residues" evidence="1">
    <location>
        <begin position="519"/>
        <end position="538"/>
    </location>
</feature>
<feature type="region of interest" description="Disordered" evidence="1">
    <location>
        <begin position="1"/>
        <end position="33"/>
    </location>
</feature>
<feature type="compositionally biased region" description="Basic residues" evidence="1">
    <location>
        <begin position="94"/>
        <end position="112"/>
    </location>
</feature>
<dbReference type="OrthoDB" id="2271095at2759"/>
<evidence type="ECO:0000313" key="2">
    <source>
        <dbReference type="EMBL" id="ORZ03994.1"/>
    </source>
</evidence>
<accession>A0A1X2HWZ7</accession>
<feature type="compositionally biased region" description="Gly residues" evidence="1">
    <location>
        <begin position="557"/>
        <end position="573"/>
    </location>
</feature>
<feature type="compositionally biased region" description="Basic and acidic residues" evidence="1">
    <location>
        <begin position="468"/>
        <end position="483"/>
    </location>
</feature>
<dbReference type="InParanoid" id="A0A1X2HWZ7"/>
<gene>
    <name evidence="2" type="ORF">BCR43DRAFT_69962</name>
</gene>
<organism evidence="2 3">
    <name type="scientific">Syncephalastrum racemosum</name>
    <name type="common">Filamentous fungus</name>
    <dbReference type="NCBI Taxonomy" id="13706"/>
    <lineage>
        <taxon>Eukaryota</taxon>
        <taxon>Fungi</taxon>
        <taxon>Fungi incertae sedis</taxon>
        <taxon>Mucoromycota</taxon>
        <taxon>Mucoromycotina</taxon>
        <taxon>Mucoromycetes</taxon>
        <taxon>Mucorales</taxon>
        <taxon>Syncephalastraceae</taxon>
        <taxon>Syncephalastrum</taxon>
    </lineage>
</organism>
<feature type="compositionally biased region" description="Polar residues" evidence="1">
    <location>
        <begin position="66"/>
        <end position="76"/>
    </location>
</feature>
<feature type="compositionally biased region" description="Basic and acidic residues" evidence="1">
    <location>
        <begin position="48"/>
        <end position="59"/>
    </location>
</feature>
<feature type="region of interest" description="Disordered" evidence="1">
    <location>
        <begin position="48"/>
        <end position="118"/>
    </location>
</feature>
<feature type="compositionally biased region" description="Low complexity" evidence="1">
    <location>
        <begin position="1"/>
        <end position="25"/>
    </location>
</feature>